<evidence type="ECO:0000313" key="3">
    <source>
        <dbReference type="Proteomes" id="UP000442105"/>
    </source>
</evidence>
<proteinExistence type="predicted"/>
<dbReference type="CDD" id="cd00761">
    <property type="entry name" value="Glyco_tranf_GTA_type"/>
    <property type="match status" value="1"/>
</dbReference>
<comment type="caution">
    <text evidence="2">The sequence shown here is derived from an EMBL/GenBank/DDBJ whole genome shotgun (WGS) entry which is preliminary data.</text>
</comment>
<protein>
    <submittedName>
        <fullName evidence="2">Glycosyltransferase family 2 protein</fullName>
    </submittedName>
</protein>
<reference evidence="3" key="1">
    <citation type="submission" date="2019-09" db="EMBL/GenBank/DDBJ databases">
        <title>Distinct polysaccharide growth profiles of human intestinal Prevotella copri isolates.</title>
        <authorList>
            <person name="Fehlner-Peach H."/>
            <person name="Magnabosco C."/>
            <person name="Raghavan V."/>
            <person name="Scher J.U."/>
            <person name="Tett A."/>
            <person name="Cox L.M."/>
            <person name="Gottsegen C."/>
            <person name="Watters A."/>
            <person name="Wiltshire- Gordon J.D."/>
            <person name="Segata N."/>
            <person name="Bonneau R."/>
            <person name="Littman D.R."/>
        </authorList>
    </citation>
    <scope>NUCLEOTIDE SEQUENCE [LARGE SCALE GENOMIC DNA]</scope>
    <source>
        <strain evidence="3">iAQ1179</strain>
    </source>
</reference>
<dbReference type="AlphaFoldDB" id="A0AA90ZMT6"/>
<dbReference type="PANTHER" id="PTHR43685:SF2">
    <property type="entry name" value="GLYCOSYLTRANSFERASE 2-LIKE DOMAIN-CONTAINING PROTEIN"/>
    <property type="match status" value="1"/>
</dbReference>
<accession>A0AA90ZMT6</accession>
<name>A0AA90ZMT6_9BACT</name>
<dbReference type="InterPro" id="IPR029044">
    <property type="entry name" value="Nucleotide-diphossugar_trans"/>
</dbReference>
<dbReference type="InterPro" id="IPR001173">
    <property type="entry name" value="Glyco_trans_2-like"/>
</dbReference>
<dbReference type="PANTHER" id="PTHR43685">
    <property type="entry name" value="GLYCOSYLTRANSFERASE"/>
    <property type="match status" value="1"/>
</dbReference>
<dbReference type="Proteomes" id="UP000442105">
    <property type="component" value="Unassembled WGS sequence"/>
</dbReference>
<evidence type="ECO:0000313" key="2">
    <source>
        <dbReference type="EMBL" id="MQN13984.1"/>
    </source>
</evidence>
<organism evidence="2 3">
    <name type="scientific">Segatella copri</name>
    <dbReference type="NCBI Taxonomy" id="165179"/>
    <lineage>
        <taxon>Bacteria</taxon>
        <taxon>Pseudomonadati</taxon>
        <taxon>Bacteroidota</taxon>
        <taxon>Bacteroidia</taxon>
        <taxon>Bacteroidales</taxon>
        <taxon>Prevotellaceae</taxon>
        <taxon>Segatella</taxon>
    </lineage>
</organism>
<dbReference type="InterPro" id="IPR050834">
    <property type="entry name" value="Glycosyltransf_2"/>
</dbReference>
<dbReference type="RefSeq" id="WP_153129386.1">
    <property type="nucleotide sequence ID" value="NZ_VZCW01000369.1"/>
</dbReference>
<gene>
    <name evidence="2" type="ORF">F7D95_14555</name>
</gene>
<dbReference type="SUPFAM" id="SSF53448">
    <property type="entry name" value="Nucleotide-diphospho-sugar transferases"/>
    <property type="match status" value="1"/>
</dbReference>
<dbReference type="Gene3D" id="3.90.550.10">
    <property type="entry name" value="Spore Coat Polysaccharide Biosynthesis Protein SpsA, Chain A"/>
    <property type="match status" value="1"/>
</dbReference>
<feature type="domain" description="Glycosyltransferase 2-like" evidence="1">
    <location>
        <begin position="7"/>
        <end position="134"/>
    </location>
</feature>
<dbReference type="Pfam" id="PF00535">
    <property type="entry name" value="Glycos_transf_2"/>
    <property type="match status" value="1"/>
</dbReference>
<evidence type="ECO:0000259" key="1">
    <source>
        <dbReference type="Pfam" id="PF00535"/>
    </source>
</evidence>
<sequence>MMKGLVSVVIPVYNREKTIVRAVKSVLNQTYKNIEVIIVDDCSSDNSRVVIENAFSENNNVRYICLEKNSGACVARNRGVQLSKGKYVAFLDSDDAFLPNKIEKQISCLCQTNAQLCATDYIRYRKDGSEEIVKTKSGSQEEVYNELLYCNFITTGTLLGYKECFVEVPFDESLPRYQDWDLVLRLSQKYTFCFLKENTLLQYFQPISITASTNHEKTIFALEKILKNNEKQYQLNKKALGQICWLLGLHYLFDKDKRYSSFMWKGVIFSNLLLRRFIVYVYALLGGRKIIKIFFC</sequence>
<dbReference type="EMBL" id="VZCW01000369">
    <property type="protein sequence ID" value="MQN13984.1"/>
    <property type="molecule type" value="Genomic_DNA"/>
</dbReference>